<keyword evidence="4" id="KW-1185">Reference proteome</keyword>
<dbReference type="Pfam" id="PF11799">
    <property type="entry name" value="IMS_C"/>
    <property type="match status" value="1"/>
</dbReference>
<dbReference type="InterPro" id="IPR036775">
    <property type="entry name" value="DNA_pol_Y-fam_lit_finger_sf"/>
</dbReference>
<dbReference type="NCBIfam" id="NF002848">
    <property type="entry name" value="PRK03103.1"/>
    <property type="match status" value="1"/>
</dbReference>
<dbReference type="InterPro" id="IPR001126">
    <property type="entry name" value="UmuC"/>
</dbReference>
<evidence type="ECO:0000259" key="2">
    <source>
        <dbReference type="PROSITE" id="PS50173"/>
    </source>
</evidence>
<dbReference type="InterPro" id="IPR043128">
    <property type="entry name" value="Rev_trsase/Diguanyl_cyclase"/>
</dbReference>
<organism evidence="3 4">
    <name type="scientific">Halobacillus shinanisalinarum</name>
    <dbReference type="NCBI Taxonomy" id="2932258"/>
    <lineage>
        <taxon>Bacteria</taxon>
        <taxon>Bacillati</taxon>
        <taxon>Bacillota</taxon>
        <taxon>Bacilli</taxon>
        <taxon>Bacillales</taxon>
        <taxon>Bacillaceae</taxon>
        <taxon>Halobacillus</taxon>
    </lineage>
</organism>
<dbReference type="Pfam" id="PF00817">
    <property type="entry name" value="IMS"/>
    <property type="match status" value="1"/>
</dbReference>
<dbReference type="InterPro" id="IPR053848">
    <property type="entry name" value="IMS_HHH_1"/>
</dbReference>
<dbReference type="EC" id="2.7.7.7" evidence="3"/>
<dbReference type="PANTHER" id="PTHR11076:SF35">
    <property type="entry name" value="DNA REPAIR PROTEIN HOMOLOG YOBH"/>
    <property type="match status" value="1"/>
</dbReference>
<dbReference type="InterPro" id="IPR050116">
    <property type="entry name" value="DNA_polymerase-Y"/>
</dbReference>
<accession>A0ABY4GXJ5</accession>
<protein>
    <submittedName>
        <fullName evidence="3">DNA polymerase IV</fullName>
        <ecNumber evidence="3">2.7.7.7</ecNumber>
    </submittedName>
</protein>
<name>A0ABY4GXJ5_9BACI</name>
<dbReference type="GO" id="GO:0003887">
    <property type="term" value="F:DNA-directed DNA polymerase activity"/>
    <property type="evidence" value="ECO:0007669"/>
    <property type="project" value="UniProtKB-EC"/>
</dbReference>
<keyword evidence="3" id="KW-0548">Nucleotidyltransferase</keyword>
<dbReference type="SUPFAM" id="SSF100879">
    <property type="entry name" value="Lesion bypass DNA polymerase (Y-family), little finger domain"/>
    <property type="match status" value="1"/>
</dbReference>
<dbReference type="PROSITE" id="PS50173">
    <property type="entry name" value="UMUC"/>
    <property type="match status" value="1"/>
</dbReference>
<dbReference type="Gene3D" id="3.30.1490.100">
    <property type="entry name" value="DNA polymerase, Y-family, little finger domain"/>
    <property type="match status" value="1"/>
</dbReference>
<dbReference type="Pfam" id="PF21999">
    <property type="entry name" value="IMS_HHH_1"/>
    <property type="match status" value="1"/>
</dbReference>
<dbReference type="InterPro" id="IPR017961">
    <property type="entry name" value="DNA_pol_Y-fam_little_finger"/>
</dbReference>
<dbReference type="RefSeq" id="WP_244752510.1">
    <property type="nucleotide sequence ID" value="NZ_CP095074.1"/>
</dbReference>
<evidence type="ECO:0000256" key="1">
    <source>
        <dbReference type="ARBA" id="ARBA00010945"/>
    </source>
</evidence>
<dbReference type="EMBL" id="CP095074">
    <property type="protein sequence ID" value="UOQ92906.1"/>
    <property type="molecule type" value="Genomic_DNA"/>
</dbReference>
<comment type="similarity">
    <text evidence="1">Belongs to the DNA polymerase type-Y family.</text>
</comment>
<evidence type="ECO:0000313" key="4">
    <source>
        <dbReference type="Proteomes" id="UP000831880"/>
    </source>
</evidence>
<feature type="domain" description="UmuC" evidence="2">
    <location>
        <begin position="11"/>
        <end position="199"/>
    </location>
</feature>
<sequence>MDYSVYPRNDVLCIDMRSFYASIECVKRSQDPQTALLAVVGDTSRRGSIVLAASPSLKKKYGISNVSRFFELPDDPDLIIAPAHMRDYLEVSVEISKMIKNFVPEEAIHIYSVDELWVTVNGLKKLYGSPDDIAKMIQSRIREQFGIECVIGIGDNKFLAKVVMDIHAKKASNGIAECRYEDVEEMLWPCNIHDIWGIGSRMTRNLNRMGILNLGQLARHPLKYLKKNYGIMGEQLYWHAWGVDLSPVYGDFVKTEQKSYGHGITLLRDYQKEEIFACLLDLCEEACRRARHDGKEGRTVHLGIGYSTETGGGFSRSMSVQTPTNVTMDVYNICLRLFHRFYNGESKIRRASVALTGLGEEMDVQLSLFDDRPRRKDIGVVMDKIRDQYGSTALLRASSYTSGGITLERSKKIGGHYA</sequence>
<keyword evidence="3" id="KW-0808">Transferase</keyword>
<dbReference type="Gene3D" id="1.10.150.20">
    <property type="entry name" value="5' to 3' exonuclease, C-terminal subdomain"/>
    <property type="match status" value="1"/>
</dbReference>
<evidence type="ECO:0000313" key="3">
    <source>
        <dbReference type="EMBL" id="UOQ92906.1"/>
    </source>
</evidence>
<dbReference type="InterPro" id="IPR043502">
    <property type="entry name" value="DNA/RNA_pol_sf"/>
</dbReference>
<dbReference type="Proteomes" id="UP000831880">
    <property type="component" value="Chromosome"/>
</dbReference>
<dbReference type="SUPFAM" id="SSF56672">
    <property type="entry name" value="DNA/RNA polymerases"/>
    <property type="match status" value="1"/>
</dbReference>
<dbReference type="Gene3D" id="3.40.1170.60">
    <property type="match status" value="1"/>
</dbReference>
<dbReference type="Gene3D" id="3.30.70.270">
    <property type="match status" value="1"/>
</dbReference>
<dbReference type="CDD" id="cd01700">
    <property type="entry name" value="PolY_Pol_V_umuC"/>
    <property type="match status" value="1"/>
</dbReference>
<dbReference type="PANTHER" id="PTHR11076">
    <property type="entry name" value="DNA REPAIR POLYMERASE UMUC / TRANSFERASE FAMILY MEMBER"/>
    <property type="match status" value="1"/>
</dbReference>
<gene>
    <name evidence="3" type="ORF">MUO14_21285</name>
</gene>
<proteinExistence type="inferred from homology"/>
<reference evidence="3 4" key="1">
    <citation type="submission" date="2022-04" db="EMBL/GenBank/DDBJ databases">
        <title>Halobacillus sp. isolated from saltern.</title>
        <authorList>
            <person name="Won M."/>
            <person name="Lee C.-M."/>
            <person name="Woen H.-Y."/>
            <person name="Kwon S.-W."/>
        </authorList>
    </citation>
    <scope>NUCLEOTIDE SEQUENCE [LARGE SCALE GENOMIC DNA]</scope>
    <source>
        <strain evidence="3 4">SSTM10-2</strain>
    </source>
</reference>